<gene>
    <name evidence="3" type="ORF">Q5H91_09350</name>
</gene>
<dbReference type="InterPro" id="IPR004046">
    <property type="entry name" value="GST_C"/>
</dbReference>
<dbReference type="Gene3D" id="1.20.1050.10">
    <property type="match status" value="1"/>
</dbReference>
<dbReference type="InterPro" id="IPR010987">
    <property type="entry name" value="Glutathione-S-Trfase_C-like"/>
</dbReference>
<dbReference type="EC" id="2.5.1.18" evidence="3"/>
<dbReference type="InterPro" id="IPR050213">
    <property type="entry name" value="GST_superfamily"/>
</dbReference>
<accession>A0ABT9EKE4</accession>
<dbReference type="InterPro" id="IPR036282">
    <property type="entry name" value="Glutathione-S-Trfase_C_sf"/>
</dbReference>
<dbReference type="PANTHER" id="PTHR11571:SF263">
    <property type="entry name" value="GLUTATHIONE S-TRANSFERASE"/>
    <property type="match status" value="1"/>
</dbReference>
<feature type="transmembrane region" description="Helical" evidence="1">
    <location>
        <begin position="58"/>
        <end position="77"/>
    </location>
</feature>
<dbReference type="PROSITE" id="PS50405">
    <property type="entry name" value="GST_CTER"/>
    <property type="match status" value="1"/>
</dbReference>
<evidence type="ECO:0000259" key="2">
    <source>
        <dbReference type="PROSITE" id="PS50405"/>
    </source>
</evidence>
<dbReference type="InterPro" id="IPR036249">
    <property type="entry name" value="Thioredoxin-like_sf"/>
</dbReference>
<reference evidence="3 4" key="1">
    <citation type="submission" date="2023-07" db="EMBL/GenBank/DDBJ databases">
        <authorList>
            <person name="Kim M.K."/>
        </authorList>
    </citation>
    <scope>NUCLEOTIDE SEQUENCE [LARGE SCALE GENOMIC DNA]</scope>
    <source>
        <strain evidence="3 4">KR1UV-12</strain>
    </source>
</reference>
<dbReference type="Proteomes" id="UP001230685">
    <property type="component" value="Unassembled WGS sequence"/>
</dbReference>
<sequence>MTYDLWYWPTIQGRGEFVRLPLEAAGIAYRDCARELGAKAMVADMASRTARAPFAPPYLVLGGLVIAQVANILMFLGERHDLAPSAMADRLWLAQVQLTIADMVAEVHAVHHPVSVGAYYEDQRDAAAQAAAQFREARMPKFFGHFEAAIATGPGDWLVDHRWTYADTSLFQLVEGLRYMFPQRMATLEPDYPGLIRVRDQVAALPGVRAYLSSDRRLGFNTDGIFRHYPELDAA</sequence>
<keyword evidence="3" id="KW-0808">Transferase</keyword>
<dbReference type="RefSeq" id="WP_305173118.1">
    <property type="nucleotide sequence ID" value="NZ_JAUUDS010000003.1"/>
</dbReference>
<organism evidence="3 4">
    <name type="scientific">Sphingomonas aurea</name>
    <dbReference type="NCBI Taxonomy" id="3063994"/>
    <lineage>
        <taxon>Bacteria</taxon>
        <taxon>Pseudomonadati</taxon>
        <taxon>Pseudomonadota</taxon>
        <taxon>Alphaproteobacteria</taxon>
        <taxon>Sphingomonadales</taxon>
        <taxon>Sphingomonadaceae</taxon>
        <taxon>Sphingomonas</taxon>
    </lineage>
</organism>
<name>A0ABT9EKE4_9SPHN</name>
<protein>
    <submittedName>
        <fullName evidence="3">Glutathione S-transferase</fullName>
        <ecNumber evidence="3">2.5.1.18</ecNumber>
    </submittedName>
</protein>
<keyword evidence="1" id="KW-0812">Transmembrane</keyword>
<dbReference type="PANTHER" id="PTHR11571">
    <property type="entry name" value="GLUTATHIONE S-TRANSFERASE"/>
    <property type="match status" value="1"/>
</dbReference>
<dbReference type="SUPFAM" id="SSF52833">
    <property type="entry name" value="Thioredoxin-like"/>
    <property type="match status" value="1"/>
</dbReference>
<keyword evidence="4" id="KW-1185">Reference proteome</keyword>
<proteinExistence type="predicted"/>
<dbReference type="GO" id="GO:0004364">
    <property type="term" value="F:glutathione transferase activity"/>
    <property type="evidence" value="ECO:0007669"/>
    <property type="project" value="UniProtKB-EC"/>
</dbReference>
<evidence type="ECO:0000256" key="1">
    <source>
        <dbReference type="SAM" id="Phobius"/>
    </source>
</evidence>
<dbReference type="EMBL" id="JAUUDS010000003">
    <property type="protein sequence ID" value="MDP1027419.1"/>
    <property type="molecule type" value="Genomic_DNA"/>
</dbReference>
<comment type="caution">
    <text evidence="3">The sequence shown here is derived from an EMBL/GenBank/DDBJ whole genome shotgun (WGS) entry which is preliminary data.</text>
</comment>
<dbReference type="CDD" id="cd03192">
    <property type="entry name" value="GST_C_Sigma_like"/>
    <property type="match status" value="1"/>
</dbReference>
<feature type="domain" description="GST C-terminal" evidence="2">
    <location>
        <begin position="86"/>
        <end position="232"/>
    </location>
</feature>
<keyword evidence="1" id="KW-0472">Membrane</keyword>
<dbReference type="Pfam" id="PF14497">
    <property type="entry name" value="GST_C_3"/>
    <property type="match status" value="1"/>
</dbReference>
<keyword evidence="1" id="KW-1133">Transmembrane helix</keyword>
<evidence type="ECO:0000313" key="4">
    <source>
        <dbReference type="Proteomes" id="UP001230685"/>
    </source>
</evidence>
<dbReference type="SUPFAM" id="SSF47616">
    <property type="entry name" value="GST C-terminal domain-like"/>
    <property type="match status" value="1"/>
</dbReference>
<dbReference type="Gene3D" id="3.40.30.10">
    <property type="entry name" value="Glutaredoxin"/>
    <property type="match status" value="1"/>
</dbReference>
<evidence type="ECO:0000313" key="3">
    <source>
        <dbReference type="EMBL" id="MDP1027419.1"/>
    </source>
</evidence>